<dbReference type="GO" id="GO:0003723">
    <property type="term" value="F:RNA binding"/>
    <property type="evidence" value="ECO:0007669"/>
    <property type="project" value="UniProtKB-UniRule"/>
</dbReference>
<dbReference type="InterPro" id="IPR014720">
    <property type="entry name" value="dsRBD_dom"/>
</dbReference>
<reference evidence="3 4" key="1">
    <citation type="submission" date="2022-09" db="EMBL/GenBank/DDBJ databases">
        <authorList>
            <person name="Palmer J.M."/>
        </authorList>
    </citation>
    <scope>NUCLEOTIDE SEQUENCE [LARGE SCALE GENOMIC DNA]</scope>
    <source>
        <strain evidence="3 4">DSM 7382</strain>
    </source>
</reference>
<dbReference type="Proteomes" id="UP001385951">
    <property type="component" value="Unassembled WGS sequence"/>
</dbReference>
<name>A0AAW0G0M6_9APHY</name>
<accession>A0AAW0G0M6</accession>
<keyword evidence="4" id="KW-1185">Reference proteome</keyword>
<evidence type="ECO:0000313" key="3">
    <source>
        <dbReference type="EMBL" id="KAK7686576.1"/>
    </source>
</evidence>
<gene>
    <name evidence="3" type="ORF">QCA50_010176</name>
</gene>
<keyword evidence="1" id="KW-0694">RNA-binding</keyword>
<dbReference type="SUPFAM" id="SSF54768">
    <property type="entry name" value="dsRNA-binding domain-like"/>
    <property type="match status" value="1"/>
</dbReference>
<proteinExistence type="predicted"/>
<protein>
    <recommendedName>
        <fullName evidence="2">DRBM domain-containing protein</fullName>
    </recommendedName>
</protein>
<dbReference type="AlphaFoldDB" id="A0AAW0G0M6"/>
<evidence type="ECO:0000259" key="2">
    <source>
        <dbReference type="PROSITE" id="PS50137"/>
    </source>
</evidence>
<dbReference type="Gene3D" id="3.30.160.20">
    <property type="match status" value="1"/>
</dbReference>
<feature type="domain" description="DRBM" evidence="2">
    <location>
        <begin position="90"/>
        <end position="157"/>
    </location>
</feature>
<evidence type="ECO:0000256" key="1">
    <source>
        <dbReference type="PROSITE-ProRule" id="PRU00266"/>
    </source>
</evidence>
<comment type="caution">
    <text evidence="3">The sequence shown here is derived from an EMBL/GenBank/DDBJ whole genome shotgun (WGS) entry which is preliminary data.</text>
</comment>
<sequence>MAHICPSLEFRLSQCAGGNNSCPKKQSPMFVSVYQAIPYKNPPRDEGKQQETANIYILPFVLLTELSYFRIYSKTLLFLPYDMADPARSGPATQLNNYLQGKYQSTEMLSYVESRTPTGRWRFEAKVYGEKKGEGEGDTRSEAKHAAAAQVLAWFRNNE</sequence>
<dbReference type="EMBL" id="JASBNA010000016">
    <property type="protein sequence ID" value="KAK7686576.1"/>
    <property type="molecule type" value="Genomic_DNA"/>
</dbReference>
<evidence type="ECO:0000313" key="4">
    <source>
        <dbReference type="Proteomes" id="UP001385951"/>
    </source>
</evidence>
<dbReference type="Pfam" id="PF00035">
    <property type="entry name" value="dsrm"/>
    <property type="match status" value="1"/>
</dbReference>
<dbReference type="PROSITE" id="PS50137">
    <property type="entry name" value="DS_RBD"/>
    <property type="match status" value="1"/>
</dbReference>
<organism evidence="3 4">
    <name type="scientific">Cerrena zonata</name>
    <dbReference type="NCBI Taxonomy" id="2478898"/>
    <lineage>
        <taxon>Eukaryota</taxon>
        <taxon>Fungi</taxon>
        <taxon>Dikarya</taxon>
        <taxon>Basidiomycota</taxon>
        <taxon>Agaricomycotina</taxon>
        <taxon>Agaricomycetes</taxon>
        <taxon>Polyporales</taxon>
        <taxon>Cerrenaceae</taxon>
        <taxon>Cerrena</taxon>
    </lineage>
</organism>